<dbReference type="Pfam" id="PF17177">
    <property type="entry name" value="PPR_long"/>
    <property type="match status" value="1"/>
</dbReference>
<dbReference type="InterPro" id="IPR011990">
    <property type="entry name" value="TPR-like_helical_dom_sf"/>
</dbReference>
<dbReference type="PANTHER" id="PTHR47939:SF1">
    <property type="entry name" value="OS04G0684500 PROTEIN"/>
    <property type="match status" value="1"/>
</dbReference>
<evidence type="ECO:0000313" key="3">
    <source>
        <dbReference type="Proteomes" id="UP000050795"/>
    </source>
</evidence>
<evidence type="ECO:0000313" key="4">
    <source>
        <dbReference type="WBParaSite" id="TREG1_31400.1"/>
    </source>
</evidence>
<dbReference type="InterPro" id="IPR050667">
    <property type="entry name" value="PPR-containing_protein"/>
</dbReference>
<proteinExistence type="predicted"/>
<dbReference type="PANTHER" id="PTHR47939">
    <property type="entry name" value="MEMBRANE-ASSOCIATED SALT-INDUCIBLE PROTEIN-LIKE"/>
    <property type="match status" value="1"/>
</dbReference>
<dbReference type="Proteomes" id="UP000050795">
    <property type="component" value="Unassembled WGS sequence"/>
</dbReference>
<accession>A0AA85JKX2</accession>
<evidence type="ECO:0000256" key="1">
    <source>
        <dbReference type="ARBA" id="ARBA00022737"/>
    </source>
</evidence>
<keyword evidence="1" id="KW-0677">Repeat</keyword>
<evidence type="ECO:0000259" key="2">
    <source>
        <dbReference type="Pfam" id="PF17177"/>
    </source>
</evidence>
<feature type="domain" description="PROP1-like PPR" evidence="2">
    <location>
        <begin position="109"/>
        <end position="226"/>
    </location>
</feature>
<reference evidence="4" key="2">
    <citation type="submission" date="2023-11" db="UniProtKB">
        <authorList>
            <consortium name="WormBaseParasite"/>
        </authorList>
    </citation>
    <scope>IDENTIFICATION</scope>
</reference>
<dbReference type="Gene3D" id="1.25.40.10">
    <property type="entry name" value="Tetratricopeptide repeat domain"/>
    <property type="match status" value="1"/>
</dbReference>
<sequence length="1450" mass="165114">MLVSRLFRFLRHRTRNNWSVNSFEQPLRFIHLEHSAKSKRDFTKYVEKPTHIGEIRNFLQYHRTNSVLFKKEELEAMTCGIWNEVLKAGDIVLVEKYLEMRVNSGLKLNASEILADLRKANMKPTLSVFTSFIRQSCLTGNIDETELHIRSLKKFGFNPNSLIFSLVLHGYVKAGLPNEVVAFQEKLSSIGLWPSKFGYEGLLSAYADLGDKVRFLKTLEEALATLPSVKSAEQSYSSDSMFSSLFILDMYTRLTCSLGTSNATCDEIFTKLPSMMTPNGFARDTVKILLARGYTAAAFEVFKRIYSKDTKSGYLYSLLRYAAHGGLNPESLKPFWKVAAADDASHFQSLENQTKLYFQRRISRKSNEAGEEEMYRNPREENVEETVDLFTTSSDLTSQHLSARKFDDNSISYACALLRKNIRSHSNNNNNHTPIASNTTNVYEIENKFWKEFKNQNHTPDSISDSVRAINHLFIILKDYNGLEGFFHRVISDAPGCAKHFLNRMSISALLTKQCRKNWDLLVSALKSDDIYDSSVCMTVRLMESLRPQYPELQNDIQPSWPVEVFLHRLRNDSHSRKLGRLHSIVESFCKADSPDTIYTLQQSALQYSLLFLPKTIRTILVTPYLIHGDHIIQHNRLLHTNHEFVNHFPVNLNTTATTHNNNSSIINPNRNALKHLDSLIKISASSASSTIDQVIDRTVNWLTQTVPCHLFQTITPRVDPLNSDIPIWLVVCQRLFQDDSIFQSSINWTYLALKWLEKANSDDNTNANTNNSITTSECCLNCFREWYRYAPDNATSVALLIAGLIHPVTKEWSLSILHERRDILYDIIVSDCLNQLTIDEYQNCVVDIIANCGKTNTLSIARQIYQNGFDAPTLQYIINKLPGEDSMHELASLCLAKEEWLKPMLDFVSEHYSESYLTFCNHLLNLLRIKPSHSDNLVYTVKLIKDSLDLSKLDPVNRWLMYTVGKMNNITGMPDKISLDELNSALSKHSISLNIILDDLQTAITNRNHTIVIELLKSSDEKMLDILAPFVVYSVLMQQSLPDINRLLHVAADSNEKKLLTVLCKYSQPLMKYRLCYSYQALQRHYEGQTMDWLSIAGMKYFHLEPLSIRLKTDITMESNQDYMKLSPKESIPEFAQSLVNSHQNDRGTQESIMMSITRSWDMQRKLILLYNLVNLGAENLVKRVLSSLPESDKSKYYALKSISHIIRVCSKSLNDDGNDFDGNNDDNGVDVGDHRESLKTVESVINKLTRMTPEDLITVINSPHMDTLFRCWPTDYIIELISIVNKISENGISSAGSHLAGVLINRGLCDHIGELTNIIEPISPTFLSGSPRYPLTESSFLSTLEFMKTTDPEHIPDFLDNCLRVAAESPVASNKLTGLIRTMTSSMACNQDLLKSITPSTVQLIRSHFEKSDKIPDDILQTLNSILHEESNTTTTTTTINNNNNKDK</sequence>
<name>A0AA85JKX2_TRIRE</name>
<dbReference type="WBParaSite" id="TREG1_31400.1">
    <property type="protein sequence ID" value="TREG1_31400.1"/>
    <property type="gene ID" value="TREG1_31400"/>
</dbReference>
<reference evidence="3" key="1">
    <citation type="submission" date="2022-06" db="EMBL/GenBank/DDBJ databases">
        <authorList>
            <person name="Berger JAMES D."/>
            <person name="Berger JAMES D."/>
        </authorList>
    </citation>
    <scope>NUCLEOTIDE SEQUENCE [LARGE SCALE GENOMIC DNA]</scope>
</reference>
<protein>
    <recommendedName>
        <fullName evidence="2">PROP1-like PPR domain-containing protein</fullName>
    </recommendedName>
</protein>
<dbReference type="InterPro" id="IPR033443">
    <property type="entry name" value="PROP1-like_PPR_dom"/>
</dbReference>
<organism evidence="3 4">
    <name type="scientific">Trichobilharzia regenti</name>
    <name type="common">Nasal bird schistosome</name>
    <dbReference type="NCBI Taxonomy" id="157069"/>
    <lineage>
        <taxon>Eukaryota</taxon>
        <taxon>Metazoa</taxon>
        <taxon>Spiralia</taxon>
        <taxon>Lophotrochozoa</taxon>
        <taxon>Platyhelminthes</taxon>
        <taxon>Trematoda</taxon>
        <taxon>Digenea</taxon>
        <taxon>Strigeidida</taxon>
        <taxon>Schistosomatoidea</taxon>
        <taxon>Schistosomatidae</taxon>
        <taxon>Trichobilharzia</taxon>
    </lineage>
</organism>
<keyword evidence="3" id="KW-1185">Reference proteome</keyword>